<accession>A0A6A5ZM85</accession>
<evidence type="ECO:0000313" key="2">
    <source>
        <dbReference type="Proteomes" id="UP000799770"/>
    </source>
</evidence>
<name>A0A6A5ZM85_9PLEO</name>
<evidence type="ECO:0000313" key="1">
    <source>
        <dbReference type="EMBL" id="KAF2120286.1"/>
    </source>
</evidence>
<gene>
    <name evidence="1" type="ORF">BDV96DRAFT_642125</name>
</gene>
<keyword evidence="2" id="KW-1185">Reference proteome</keyword>
<dbReference type="AlphaFoldDB" id="A0A6A5ZM85"/>
<organism evidence="1 2">
    <name type="scientific">Lophiotrema nucula</name>
    <dbReference type="NCBI Taxonomy" id="690887"/>
    <lineage>
        <taxon>Eukaryota</taxon>
        <taxon>Fungi</taxon>
        <taxon>Dikarya</taxon>
        <taxon>Ascomycota</taxon>
        <taxon>Pezizomycotina</taxon>
        <taxon>Dothideomycetes</taxon>
        <taxon>Pleosporomycetidae</taxon>
        <taxon>Pleosporales</taxon>
        <taxon>Lophiotremataceae</taxon>
        <taxon>Lophiotrema</taxon>
    </lineage>
</organism>
<dbReference type="OrthoDB" id="3787841at2759"/>
<reference evidence="1" key="1">
    <citation type="journal article" date="2020" name="Stud. Mycol.">
        <title>101 Dothideomycetes genomes: a test case for predicting lifestyles and emergence of pathogens.</title>
        <authorList>
            <person name="Haridas S."/>
            <person name="Albert R."/>
            <person name="Binder M."/>
            <person name="Bloem J."/>
            <person name="Labutti K."/>
            <person name="Salamov A."/>
            <person name="Andreopoulos B."/>
            <person name="Baker S."/>
            <person name="Barry K."/>
            <person name="Bills G."/>
            <person name="Bluhm B."/>
            <person name="Cannon C."/>
            <person name="Castanera R."/>
            <person name="Culley D."/>
            <person name="Daum C."/>
            <person name="Ezra D."/>
            <person name="Gonzalez J."/>
            <person name="Henrissat B."/>
            <person name="Kuo A."/>
            <person name="Liang C."/>
            <person name="Lipzen A."/>
            <person name="Lutzoni F."/>
            <person name="Magnuson J."/>
            <person name="Mondo S."/>
            <person name="Nolan M."/>
            <person name="Ohm R."/>
            <person name="Pangilinan J."/>
            <person name="Park H.-J."/>
            <person name="Ramirez L."/>
            <person name="Alfaro M."/>
            <person name="Sun H."/>
            <person name="Tritt A."/>
            <person name="Yoshinaga Y."/>
            <person name="Zwiers L.-H."/>
            <person name="Turgeon B."/>
            <person name="Goodwin S."/>
            <person name="Spatafora J."/>
            <person name="Crous P."/>
            <person name="Grigoriev I."/>
        </authorList>
    </citation>
    <scope>NUCLEOTIDE SEQUENCE</scope>
    <source>
        <strain evidence="1">CBS 627.86</strain>
    </source>
</reference>
<dbReference type="Proteomes" id="UP000799770">
    <property type="component" value="Unassembled WGS sequence"/>
</dbReference>
<sequence length="155" mass="17704">MDPHSYTNPHPPSRPRKLGLYHDILGEYEDHDTVYTLLVRYAQKPPHLNRLFALPGSPMSQERSATLYDIPAMKVKKMKFKAYQFPYELRCKHVQDDEKECKSGICYVLDYGTGMACRAKECEGHGYAGLVKRSEEGVECFGKKGERIVCIESSP</sequence>
<dbReference type="EMBL" id="ML977314">
    <property type="protein sequence ID" value="KAF2120286.1"/>
    <property type="molecule type" value="Genomic_DNA"/>
</dbReference>
<proteinExistence type="predicted"/>
<protein>
    <submittedName>
        <fullName evidence="1">Uncharacterized protein</fullName>
    </submittedName>
</protein>